<protein>
    <submittedName>
        <fullName evidence="2 3">Uncharacterized protein</fullName>
    </submittedName>
</protein>
<sequence length="220" mass="24462">MTNAMKATMGCVPDLFALRIGARGNEAKVGSVVHTNPTTIVNAEEFYAHLDVMENGTKLTELQALLNDLRNLKACPSGQDVLFGVLVVNCRTQGGTWRFRERASISDHPRRLTPPRAINAKDDTLRPLALTAKEGPLSASPNRWTPGLADSTRREDTCPQRSQQRLLVVHPHPARKPKTARRPQYEAASDDEDRRSQLGNNRHRRSQQAKNPHPPILGTE</sequence>
<accession>B0W164</accession>
<evidence type="ECO:0000313" key="3">
    <source>
        <dbReference type="EnsemblMetazoa" id="CPIJ000825-PA"/>
    </source>
</evidence>
<dbReference type="EMBL" id="DS231820">
    <property type="protein sequence ID" value="EDS44038.1"/>
    <property type="molecule type" value="Genomic_DNA"/>
</dbReference>
<evidence type="ECO:0000313" key="4">
    <source>
        <dbReference type="Proteomes" id="UP000002320"/>
    </source>
</evidence>
<dbReference type="KEGG" id="cqu:CpipJ_CPIJ000825"/>
<dbReference type="Proteomes" id="UP000002320">
    <property type="component" value="Unassembled WGS sequence"/>
</dbReference>
<keyword evidence="4" id="KW-1185">Reference proteome</keyword>
<feature type="compositionally biased region" description="Basic residues" evidence="1">
    <location>
        <begin position="172"/>
        <end position="181"/>
    </location>
</feature>
<dbReference type="HOGENOM" id="CLU_1257175_0_0_1"/>
<feature type="region of interest" description="Disordered" evidence="1">
    <location>
        <begin position="106"/>
        <end position="125"/>
    </location>
</feature>
<evidence type="ECO:0000313" key="2">
    <source>
        <dbReference type="EMBL" id="EDS44038.1"/>
    </source>
</evidence>
<reference evidence="3" key="2">
    <citation type="submission" date="2020-05" db="UniProtKB">
        <authorList>
            <consortium name="EnsemblMetazoa"/>
        </authorList>
    </citation>
    <scope>IDENTIFICATION</scope>
    <source>
        <strain evidence="3">JHB</strain>
    </source>
</reference>
<dbReference type="OrthoDB" id="7594656at2759"/>
<proteinExistence type="predicted"/>
<dbReference type="VEuPathDB" id="VectorBase:CPIJ000825"/>
<dbReference type="VEuPathDB" id="VectorBase:CQUJHB000456"/>
<reference evidence="2" key="1">
    <citation type="submission" date="2007-03" db="EMBL/GenBank/DDBJ databases">
        <title>Annotation of Culex pipiens quinquefasciatus.</title>
        <authorList>
            <consortium name="The Broad Institute Genome Sequencing Platform"/>
            <person name="Atkinson P.W."/>
            <person name="Hemingway J."/>
            <person name="Christensen B.M."/>
            <person name="Higgs S."/>
            <person name="Kodira C."/>
            <person name="Hannick L."/>
            <person name="Megy K."/>
            <person name="O'Leary S."/>
            <person name="Pearson M."/>
            <person name="Haas B.J."/>
            <person name="Mauceli E."/>
            <person name="Wortman J.R."/>
            <person name="Lee N.H."/>
            <person name="Guigo R."/>
            <person name="Stanke M."/>
            <person name="Alvarado L."/>
            <person name="Amedeo P."/>
            <person name="Antoine C.H."/>
            <person name="Arensburger P."/>
            <person name="Bidwell S.L."/>
            <person name="Crawford M."/>
            <person name="Camaro F."/>
            <person name="Devon K."/>
            <person name="Engels R."/>
            <person name="Hammond M."/>
            <person name="Howarth C."/>
            <person name="Koehrsen M."/>
            <person name="Lawson D."/>
            <person name="Montgomery P."/>
            <person name="Nene V."/>
            <person name="Nusbaum C."/>
            <person name="Puiu D."/>
            <person name="Romero-Severson J."/>
            <person name="Severson D.W."/>
            <person name="Shumway M."/>
            <person name="Sisk P."/>
            <person name="Stolte C."/>
            <person name="Zeng Q."/>
            <person name="Eisenstadt E."/>
            <person name="Fraser-Liggett C."/>
            <person name="Strausberg R."/>
            <person name="Galagan J."/>
            <person name="Birren B."/>
            <person name="Collins F.H."/>
        </authorList>
    </citation>
    <scope>NUCLEOTIDE SEQUENCE [LARGE SCALE GENOMIC DNA]</scope>
    <source>
        <strain evidence="2">JHB</strain>
    </source>
</reference>
<feature type="region of interest" description="Disordered" evidence="1">
    <location>
        <begin position="132"/>
        <end position="220"/>
    </location>
</feature>
<dbReference type="AlphaFoldDB" id="B0W164"/>
<dbReference type="VEuPathDB" id="VectorBase:CQUJHB015030"/>
<gene>
    <name evidence="3" type="primary">6031720</name>
    <name evidence="2" type="ORF">CpipJ_CPIJ000825</name>
</gene>
<dbReference type="InParanoid" id="B0W164"/>
<evidence type="ECO:0000256" key="1">
    <source>
        <dbReference type="SAM" id="MobiDB-lite"/>
    </source>
</evidence>
<name>B0W164_CULQU</name>
<dbReference type="EnsemblMetazoa" id="CPIJ000825-RA">
    <property type="protein sequence ID" value="CPIJ000825-PA"/>
    <property type="gene ID" value="CPIJ000825"/>
</dbReference>
<organism>
    <name type="scientific">Culex quinquefasciatus</name>
    <name type="common">Southern house mosquito</name>
    <name type="synonym">Culex pungens</name>
    <dbReference type="NCBI Taxonomy" id="7176"/>
    <lineage>
        <taxon>Eukaryota</taxon>
        <taxon>Metazoa</taxon>
        <taxon>Ecdysozoa</taxon>
        <taxon>Arthropoda</taxon>
        <taxon>Hexapoda</taxon>
        <taxon>Insecta</taxon>
        <taxon>Pterygota</taxon>
        <taxon>Neoptera</taxon>
        <taxon>Endopterygota</taxon>
        <taxon>Diptera</taxon>
        <taxon>Nematocera</taxon>
        <taxon>Culicoidea</taxon>
        <taxon>Culicidae</taxon>
        <taxon>Culicinae</taxon>
        <taxon>Culicini</taxon>
        <taxon>Culex</taxon>
        <taxon>Culex</taxon>
    </lineage>
</organism>